<dbReference type="EMBL" id="VCGU01000458">
    <property type="protein sequence ID" value="TRY64275.1"/>
    <property type="molecule type" value="Genomic_DNA"/>
</dbReference>
<evidence type="ECO:0000313" key="1">
    <source>
        <dbReference type="EMBL" id="TRY64275.1"/>
    </source>
</evidence>
<reference evidence="1 2" key="1">
    <citation type="journal article" date="2018" name="Nat. Ecol. Evol.">
        <title>Genomic signatures of mitonuclear coevolution across populations of Tigriopus californicus.</title>
        <authorList>
            <person name="Barreto F.S."/>
            <person name="Watson E.T."/>
            <person name="Lima T.G."/>
            <person name="Willett C.S."/>
            <person name="Edmands S."/>
            <person name="Li W."/>
            <person name="Burton R.S."/>
        </authorList>
    </citation>
    <scope>NUCLEOTIDE SEQUENCE [LARGE SCALE GENOMIC DNA]</scope>
    <source>
        <strain evidence="1 2">San Diego</strain>
    </source>
</reference>
<evidence type="ECO:0000313" key="2">
    <source>
        <dbReference type="Proteomes" id="UP000318571"/>
    </source>
</evidence>
<gene>
    <name evidence="1" type="ORF">TCAL_15272</name>
</gene>
<organism evidence="1 2">
    <name type="scientific">Tigriopus californicus</name>
    <name type="common">Marine copepod</name>
    <dbReference type="NCBI Taxonomy" id="6832"/>
    <lineage>
        <taxon>Eukaryota</taxon>
        <taxon>Metazoa</taxon>
        <taxon>Ecdysozoa</taxon>
        <taxon>Arthropoda</taxon>
        <taxon>Crustacea</taxon>
        <taxon>Multicrustacea</taxon>
        <taxon>Hexanauplia</taxon>
        <taxon>Copepoda</taxon>
        <taxon>Harpacticoida</taxon>
        <taxon>Harpacticidae</taxon>
        <taxon>Tigriopus</taxon>
    </lineage>
</organism>
<dbReference type="AlphaFoldDB" id="A0A553NFU5"/>
<name>A0A553NFU5_TIGCA</name>
<protein>
    <submittedName>
        <fullName evidence="1">Uncharacterized protein</fullName>
    </submittedName>
</protein>
<dbReference type="Proteomes" id="UP000318571">
    <property type="component" value="Chromosome 10"/>
</dbReference>
<sequence>MHSLASNLTADKFPKPVNRFVANLKFPRPFVQAIGKKELSNGFWIIEKSFLICFITRNCPKIKATGSHVYVSAEDTKEFSRLYANLVGHSKQSKEVQELLDLLRKCHIVS</sequence>
<comment type="caution">
    <text evidence="1">The sequence shown here is derived from an EMBL/GenBank/DDBJ whole genome shotgun (WGS) entry which is preliminary data.</text>
</comment>
<accession>A0A553NFU5</accession>
<proteinExistence type="predicted"/>
<keyword evidence="2" id="KW-1185">Reference proteome</keyword>